<sequence>MIDIGSKVCNLYKINIPMNKLTVDEEHKFQNARLCECCFKSFKNDNLFQVRDHNHFTGRFRSAVCLNCNYELTNVSFIPIYFHNLVYDSHFIVRELGCNENDIHVIPNSSEKYISFSKTIQDKFNIKFIDTFRFMSESLSSLADNISEDKTRFRETLKIFSLSTLNLVTRKGVFPCEYIDHPNKLNETCLPPKQFFYISLKDISDEDYAHAHKVWKKFNIKTLGEYSDLYLATDVCLLSDVFENFRDLCLQTLKLDASHFMTTPGFAFDFKRHVKANIPNIQNINYDSNKPVTWLAYLDCVNLYGKSMLSALPHKYFEWFNDLTIDITQIEDDAEYGYILEVDVIYPKQLHDNHNDFPFLPKNKCPPNSKVKKLLTTLESKFNYVVHYSNLKQAIVNGLKVKKVHRILRFLQSRCMAPYINLCTNMRVKSKNEFERQFWKLLVNSVYGKCMENVRKRMSMFLVSNEKKAHRLMSKTTFKDRTIYTKHLMAIHMNKEKIKFDKPIYVGLAILDNSKSIMYDFHYNVMKNMYRNKINIVYSDTDSLGYEIRTSNFFDDIKRKLFSYFDTSNYRKNHYCSSDRRKNQPGYFKDELKSEILLEFITLRPKLYAYKTNKDEVKKS</sequence>
<dbReference type="GO" id="GO:0071897">
    <property type="term" value="P:DNA biosynthetic process"/>
    <property type="evidence" value="ECO:0007669"/>
    <property type="project" value="UniProtKB-ARBA"/>
</dbReference>
<dbReference type="EMBL" id="VYZN01001605">
    <property type="protein sequence ID" value="KAE9522117.1"/>
    <property type="molecule type" value="Genomic_DNA"/>
</dbReference>
<keyword evidence="2" id="KW-1185">Reference proteome</keyword>
<dbReference type="Pfam" id="PF02945">
    <property type="entry name" value="Endonuclease_7"/>
    <property type="match status" value="1"/>
</dbReference>
<dbReference type="PANTHER" id="PTHR31511:SF12">
    <property type="entry name" value="RHO TERMINATION FACTOR N-TERMINAL DOMAIN-CONTAINING PROTEIN"/>
    <property type="match status" value="1"/>
</dbReference>
<proteinExistence type="predicted"/>
<dbReference type="OrthoDB" id="8191949at2759"/>
<organism evidence="1 2">
    <name type="scientific">Aphis glycines</name>
    <name type="common">Soybean aphid</name>
    <dbReference type="NCBI Taxonomy" id="307491"/>
    <lineage>
        <taxon>Eukaryota</taxon>
        <taxon>Metazoa</taxon>
        <taxon>Ecdysozoa</taxon>
        <taxon>Arthropoda</taxon>
        <taxon>Hexapoda</taxon>
        <taxon>Insecta</taxon>
        <taxon>Pterygota</taxon>
        <taxon>Neoptera</taxon>
        <taxon>Paraneoptera</taxon>
        <taxon>Hemiptera</taxon>
        <taxon>Sternorrhyncha</taxon>
        <taxon>Aphidomorpha</taxon>
        <taxon>Aphidoidea</taxon>
        <taxon>Aphididae</taxon>
        <taxon>Aphidini</taxon>
        <taxon>Aphis</taxon>
        <taxon>Aphis</taxon>
    </lineage>
</organism>
<dbReference type="PANTHER" id="PTHR31511">
    <property type="entry name" value="PROTEIN CBG23764"/>
    <property type="match status" value="1"/>
</dbReference>
<dbReference type="Gene3D" id="3.30.420.10">
    <property type="entry name" value="Ribonuclease H-like superfamily/Ribonuclease H"/>
    <property type="match status" value="1"/>
</dbReference>
<reference evidence="1 2" key="1">
    <citation type="submission" date="2019-08" db="EMBL/GenBank/DDBJ databases">
        <title>The genome of the soybean aphid Biotype 1, its phylome, world population structure and adaptation to the North American continent.</title>
        <authorList>
            <person name="Giordano R."/>
            <person name="Donthu R.K."/>
            <person name="Hernandez A.G."/>
            <person name="Wright C.L."/>
            <person name="Zimin A.V."/>
        </authorList>
    </citation>
    <scope>NUCLEOTIDE SEQUENCE [LARGE SCALE GENOMIC DNA]</scope>
    <source>
        <tissue evidence="1">Whole aphids</tissue>
    </source>
</reference>
<dbReference type="InterPro" id="IPR012337">
    <property type="entry name" value="RNaseH-like_sf"/>
</dbReference>
<dbReference type="Gene3D" id="3.90.1600.10">
    <property type="entry name" value="Palm domain of DNA polymerase"/>
    <property type="match status" value="1"/>
</dbReference>
<dbReference type="GO" id="GO:0003676">
    <property type="term" value="F:nucleic acid binding"/>
    <property type="evidence" value="ECO:0007669"/>
    <property type="project" value="InterPro"/>
</dbReference>
<dbReference type="GO" id="GO:0042575">
    <property type="term" value="C:DNA polymerase complex"/>
    <property type="evidence" value="ECO:0007669"/>
    <property type="project" value="UniProtKB-ARBA"/>
</dbReference>
<dbReference type="InterPro" id="IPR023211">
    <property type="entry name" value="DNA_pol_palm_dom_sf"/>
</dbReference>
<protein>
    <recommendedName>
        <fullName evidence="3">DNA-directed DNA polymerase</fullName>
    </recommendedName>
</protein>
<dbReference type="Proteomes" id="UP000475862">
    <property type="component" value="Unassembled WGS sequence"/>
</dbReference>
<dbReference type="InterPro" id="IPR004211">
    <property type="entry name" value="Endonuclease_7"/>
</dbReference>
<evidence type="ECO:0000313" key="2">
    <source>
        <dbReference type="Proteomes" id="UP000475862"/>
    </source>
</evidence>
<evidence type="ECO:0000313" key="1">
    <source>
        <dbReference type="EMBL" id="KAE9522117.1"/>
    </source>
</evidence>
<dbReference type="AlphaFoldDB" id="A0A6G0SWT1"/>
<evidence type="ECO:0008006" key="3">
    <source>
        <dbReference type="Google" id="ProtNLM"/>
    </source>
</evidence>
<comment type="caution">
    <text evidence="1">The sequence shown here is derived from an EMBL/GenBank/DDBJ whole genome shotgun (WGS) entry which is preliminary data.</text>
</comment>
<dbReference type="SUPFAM" id="SSF53098">
    <property type="entry name" value="Ribonuclease H-like"/>
    <property type="match status" value="1"/>
</dbReference>
<dbReference type="InterPro" id="IPR043502">
    <property type="entry name" value="DNA/RNA_pol_sf"/>
</dbReference>
<dbReference type="InterPro" id="IPR036397">
    <property type="entry name" value="RNaseH_sf"/>
</dbReference>
<gene>
    <name evidence="1" type="ORF">AGLY_017505</name>
</gene>
<name>A0A6G0SWT1_APHGL</name>
<dbReference type="SUPFAM" id="SSF56672">
    <property type="entry name" value="DNA/RNA polymerases"/>
    <property type="match status" value="1"/>
</dbReference>
<accession>A0A6G0SWT1</accession>